<accession>A0AAD8LY75</accession>
<reference evidence="1" key="1">
    <citation type="submission" date="2023-02" db="EMBL/GenBank/DDBJ databases">
        <title>Genome of toxic invasive species Heracleum sosnowskyi carries increased number of genes despite the absence of recent whole-genome duplications.</title>
        <authorList>
            <person name="Schelkunov M."/>
            <person name="Shtratnikova V."/>
            <person name="Makarenko M."/>
            <person name="Klepikova A."/>
            <person name="Omelchenko D."/>
            <person name="Novikova G."/>
            <person name="Obukhova E."/>
            <person name="Bogdanov V."/>
            <person name="Penin A."/>
            <person name="Logacheva M."/>
        </authorList>
    </citation>
    <scope>NUCLEOTIDE SEQUENCE</scope>
    <source>
        <strain evidence="1">Hsosn_3</strain>
        <tissue evidence="1">Leaf</tissue>
    </source>
</reference>
<sequence>MKFRATSKFSCTLVDNPVFVEFYLRYNKSRNTALIADNSFDENGRKIVSLLCVDAPPAHIHHIDKQFKVGHFKVRRHFSPPNFSEFSKNMVLAGSVNGIVCVTNEIDFAEAFVGLWNPSRKVWKAIELPRTKSWKNKSVGFFFCHMPTLEKNSTHETLRS</sequence>
<comment type="caution">
    <text evidence="1">The sequence shown here is derived from an EMBL/GenBank/DDBJ whole genome shotgun (WGS) entry which is preliminary data.</text>
</comment>
<evidence type="ECO:0000313" key="1">
    <source>
        <dbReference type="EMBL" id="KAK1352773.1"/>
    </source>
</evidence>
<evidence type="ECO:0008006" key="3">
    <source>
        <dbReference type="Google" id="ProtNLM"/>
    </source>
</evidence>
<name>A0AAD8LY75_9APIA</name>
<evidence type="ECO:0000313" key="2">
    <source>
        <dbReference type="Proteomes" id="UP001237642"/>
    </source>
</evidence>
<dbReference type="AlphaFoldDB" id="A0AAD8LY75"/>
<dbReference type="Proteomes" id="UP001237642">
    <property type="component" value="Unassembled WGS sequence"/>
</dbReference>
<reference evidence="1" key="2">
    <citation type="submission" date="2023-05" db="EMBL/GenBank/DDBJ databases">
        <authorList>
            <person name="Schelkunov M.I."/>
        </authorList>
    </citation>
    <scope>NUCLEOTIDE SEQUENCE</scope>
    <source>
        <strain evidence="1">Hsosn_3</strain>
        <tissue evidence="1">Leaf</tissue>
    </source>
</reference>
<organism evidence="1 2">
    <name type="scientific">Heracleum sosnowskyi</name>
    <dbReference type="NCBI Taxonomy" id="360622"/>
    <lineage>
        <taxon>Eukaryota</taxon>
        <taxon>Viridiplantae</taxon>
        <taxon>Streptophyta</taxon>
        <taxon>Embryophyta</taxon>
        <taxon>Tracheophyta</taxon>
        <taxon>Spermatophyta</taxon>
        <taxon>Magnoliopsida</taxon>
        <taxon>eudicotyledons</taxon>
        <taxon>Gunneridae</taxon>
        <taxon>Pentapetalae</taxon>
        <taxon>asterids</taxon>
        <taxon>campanulids</taxon>
        <taxon>Apiales</taxon>
        <taxon>Apiaceae</taxon>
        <taxon>Apioideae</taxon>
        <taxon>apioid superclade</taxon>
        <taxon>Tordylieae</taxon>
        <taxon>Tordyliinae</taxon>
        <taxon>Heracleum</taxon>
    </lineage>
</organism>
<dbReference type="EMBL" id="JAUIZM010000014">
    <property type="protein sequence ID" value="KAK1352773.1"/>
    <property type="molecule type" value="Genomic_DNA"/>
</dbReference>
<proteinExistence type="predicted"/>
<gene>
    <name evidence="1" type="ORF">POM88_052611</name>
</gene>
<keyword evidence="2" id="KW-1185">Reference proteome</keyword>
<protein>
    <recommendedName>
        <fullName evidence="3">F-box protein</fullName>
    </recommendedName>
</protein>